<keyword evidence="1" id="KW-0812">Transmembrane</keyword>
<evidence type="ECO:0000256" key="1">
    <source>
        <dbReference type="SAM" id="Phobius"/>
    </source>
</evidence>
<dbReference type="Proteomes" id="UP000316199">
    <property type="component" value="Unassembled WGS sequence"/>
</dbReference>
<dbReference type="AlphaFoldDB" id="A0A520RWM7"/>
<dbReference type="EMBL" id="SHAG01000069">
    <property type="protein sequence ID" value="RZO74643.1"/>
    <property type="molecule type" value="Genomic_DNA"/>
</dbReference>
<accession>A0A520RWM7</accession>
<evidence type="ECO:0000313" key="3">
    <source>
        <dbReference type="Proteomes" id="UP000316199"/>
    </source>
</evidence>
<evidence type="ECO:0000313" key="2">
    <source>
        <dbReference type="EMBL" id="RZO74643.1"/>
    </source>
</evidence>
<dbReference type="Pfam" id="PF11288">
    <property type="entry name" value="DUF3089"/>
    <property type="match status" value="1"/>
</dbReference>
<protein>
    <submittedName>
        <fullName evidence="2">DUF3089 domain-containing protein</fullName>
    </submittedName>
</protein>
<dbReference type="SUPFAM" id="SSF53474">
    <property type="entry name" value="alpha/beta-Hydrolases"/>
    <property type="match status" value="1"/>
</dbReference>
<name>A0A520RWM7_9GAMM</name>
<dbReference type="InterPro" id="IPR021440">
    <property type="entry name" value="DUF3089"/>
</dbReference>
<reference evidence="2 3" key="1">
    <citation type="submission" date="2019-02" db="EMBL/GenBank/DDBJ databases">
        <title>Prokaryotic population dynamics and viral predation in marine succession experiment using metagenomics: the confinement effect.</title>
        <authorList>
            <person name="Haro-Moreno J.M."/>
            <person name="Rodriguez-Valera F."/>
            <person name="Lopez-Perez M."/>
        </authorList>
    </citation>
    <scope>NUCLEOTIDE SEQUENCE [LARGE SCALE GENOMIC DNA]</scope>
    <source>
        <strain evidence="2">MED-G157</strain>
    </source>
</reference>
<keyword evidence="1" id="KW-1133">Transmembrane helix</keyword>
<dbReference type="InterPro" id="IPR029058">
    <property type="entry name" value="AB_hydrolase_fold"/>
</dbReference>
<gene>
    <name evidence="2" type="ORF">EVA68_08680</name>
</gene>
<feature type="transmembrane region" description="Helical" evidence="1">
    <location>
        <begin position="7"/>
        <end position="26"/>
    </location>
</feature>
<proteinExistence type="predicted"/>
<organism evidence="2 3">
    <name type="scientific">OM182 bacterium</name>
    <dbReference type="NCBI Taxonomy" id="2510334"/>
    <lineage>
        <taxon>Bacteria</taxon>
        <taxon>Pseudomonadati</taxon>
        <taxon>Pseudomonadota</taxon>
        <taxon>Gammaproteobacteria</taxon>
        <taxon>OMG group</taxon>
        <taxon>OM182 clade</taxon>
    </lineage>
</organism>
<sequence>MKRYVNIIFWLVLSVVVLLVLILMAGPKIFSDMTSPDHRFGDKPVPTAPDYNRRMHWAAWPDSTSPAERLPTGVTRVPVSQRKAAAFFLHPTTFFSKNHWVQPMDDQNTIRDTDFGTISTQASAFNGCCNVYAPRFRQSNTAGYQQGQDLPSIFNLAYQDIRAAFNYFLNEIGPDQPFILASHSQGTFHLIRLIMEEVDATPLSDRLIAAYAIGHSLPQALVDRGYLDIDICQSSLQTGCFISWDAHEADRQPSAWSEDEEKDLWNGESYSGFGLGQNICVNPINWRTDSSISKPKEHLGSLLETKGGARFEQSLGDLMVGTVSAFCQNSGHSNWLMINGDRSERLKPQGIWSLFSRNLHGYDYSLFWANIRQNAINRTNAYIDLQ</sequence>
<comment type="caution">
    <text evidence="2">The sequence shown here is derived from an EMBL/GenBank/DDBJ whole genome shotgun (WGS) entry which is preliminary data.</text>
</comment>
<keyword evidence="1" id="KW-0472">Membrane</keyword>